<dbReference type="Pfam" id="PF04962">
    <property type="entry name" value="KduI"/>
    <property type="match status" value="1"/>
</dbReference>
<comment type="cofactor">
    <cofactor evidence="6">
        <name>Zn(2+)</name>
        <dbReference type="ChEBI" id="CHEBI:29105"/>
    </cofactor>
    <text evidence="6">Binds 1 zinc ion per subunit.</text>
</comment>
<dbReference type="InterPro" id="IPR027449">
    <property type="entry name" value="KduI_N"/>
</dbReference>
<dbReference type="GO" id="GO:0019698">
    <property type="term" value="P:D-galacturonate catabolic process"/>
    <property type="evidence" value="ECO:0007669"/>
    <property type="project" value="TreeGrafter"/>
</dbReference>
<name>A0A1M6E4U1_9BACT</name>
<dbReference type="PANTHER" id="PTHR38461:SF1">
    <property type="entry name" value="4-DEOXY-L-THREO-5-HEXOSULOSE-URONATE KETOL-ISOMERASE"/>
    <property type="match status" value="1"/>
</dbReference>
<feature type="binding site" evidence="6">
    <location>
        <position position="243"/>
    </location>
    <ligand>
        <name>Zn(2+)</name>
        <dbReference type="ChEBI" id="CHEBI:29105"/>
    </ligand>
</feature>
<comment type="function">
    <text evidence="6">Catalyzes the isomerization of 5-dehydro-4-deoxy-D-glucuronate to 3-deoxy-D-glycero-2,5-hexodiulosonate.</text>
</comment>
<keyword evidence="8" id="KW-1185">Reference proteome</keyword>
<evidence type="ECO:0000256" key="1">
    <source>
        <dbReference type="ARBA" id="ARBA00000552"/>
    </source>
</evidence>
<dbReference type="SUPFAM" id="SSF51182">
    <property type="entry name" value="RmlC-like cupins"/>
    <property type="match status" value="1"/>
</dbReference>
<comment type="catalytic activity">
    <reaction evidence="1 6">
        <text>5-dehydro-4-deoxy-D-glucuronate = 3-deoxy-D-glycero-2,5-hexodiulosonate</text>
        <dbReference type="Rhea" id="RHEA:23896"/>
        <dbReference type="ChEBI" id="CHEBI:17117"/>
        <dbReference type="ChEBI" id="CHEBI:29071"/>
        <dbReference type="EC" id="5.3.1.17"/>
    </reaction>
</comment>
<feature type="binding site" evidence="6">
    <location>
        <position position="201"/>
    </location>
    <ligand>
        <name>Zn(2+)</name>
        <dbReference type="ChEBI" id="CHEBI:29105"/>
    </ligand>
</feature>
<dbReference type="HAMAP" id="MF_00687">
    <property type="entry name" value="KduI"/>
    <property type="match status" value="1"/>
</dbReference>
<dbReference type="EC" id="5.3.1.17" evidence="6"/>
<proteinExistence type="inferred from homology"/>
<keyword evidence="3 6" id="KW-0479">Metal-binding</keyword>
<dbReference type="Proteomes" id="UP000184510">
    <property type="component" value="Unassembled WGS sequence"/>
</dbReference>
<comment type="similarity">
    <text evidence="2 6">Belongs to the KduI family.</text>
</comment>
<dbReference type="GO" id="GO:0042840">
    <property type="term" value="P:D-glucuronate catabolic process"/>
    <property type="evidence" value="ECO:0007669"/>
    <property type="project" value="TreeGrafter"/>
</dbReference>
<dbReference type="InterPro" id="IPR007045">
    <property type="entry name" value="KduI"/>
</dbReference>
<evidence type="ECO:0000256" key="5">
    <source>
        <dbReference type="ARBA" id="ARBA00023235"/>
    </source>
</evidence>
<evidence type="ECO:0000256" key="2">
    <source>
        <dbReference type="ARBA" id="ARBA00008086"/>
    </source>
</evidence>
<accession>A0A1M6E4U1</accession>
<dbReference type="GO" id="GO:0008697">
    <property type="term" value="F:4-deoxy-L-threo-5-hexosulose-uronate ketol-isomerase activity"/>
    <property type="evidence" value="ECO:0007669"/>
    <property type="project" value="UniProtKB-UniRule"/>
</dbReference>
<dbReference type="NCBIfam" id="NF002091">
    <property type="entry name" value="PRK00924.1"/>
    <property type="match status" value="1"/>
</dbReference>
<dbReference type="Gene3D" id="2.60.120.520">
    <property type="entry name" value="pectin degrading enzyme 5-keto 4- deoxyuronate isomerase, domain 1"/>
    <property type="match status" value="1"/>
</dbReference>
<evidence type="ECO:0000313" key="7">
    <source>
        <dbReference type="EMBL" id="SHI80461.1"/>
    </source>
</evidence>
<dbReference type="UniPathway" id="UPA00545">
    <property type="reaction ID" value="UER00826"/>
</dbReference>
<gene>
    <name evidence="6" type="primary">kduI</name>
    <name evidence="7" type="ORF">SAMN02745181_0932</name>
</gene>
<dbReference type="GO" id="GO:0008270">
    <property type="term" value="F:zinc ion binding"/>
    <property type="evidence" value="ECO:0007669"/>
    <property type="project" value="UniProtKB-UniRule"/>
</dbReference>
<dbReference type="CDD" id="cd20294">
    <property type="entry name" value="cupin_KduI_N"/>
    <property type="match status" value="1"/>
</dbReference>
<dbReference type="OrthoDB" id="9770644at2"/>
<dbReference type="InterPro" id="IPR011051">
    <property type="entry name" value="RmlC_Cupin_sf"/>
</dbReference>
<dbReference type="AlphaFoldDB" id="A0A1M6E4U1"/>
<dbReference type="STRING" id="1123071.SAMN02745181_0932"/>
<dbReference type="PANTHER" id="PTHR38461">
    <property type="entry name" value="4-DEOXY-L-THREO-5-HEXOSULOSE-URONATE KETOL-ISOMERASE"/>
    <property type="match status" value="1"/>
</dbReference>
<dbReference type="InterPro" id="IPR014710">
    <property type="entry name" value="RmlC-like_jellyroll"/>
</dbReference>
<reference evidence="7 8" key="1">
    <citation type="submission" date="2016-11" db="EMBL/GenBank/DDBJ databases">
        <authorList>
            <person name="Jaros S."/>
            <person name="Januszkiewicz K."/>
            <person name="Wedrychowicz H."/>
        </authorList>
    </citation>
    <scope>NUCLEOTIDE SEQUENCE [LARGE SCALE GENOMIC DNA]</scope>
    <source>
        <strain evidence="7 8">DSM 18772</strain>
    </source>
</reference>
<evidence type="ECO:0000256" key="6">
    <source>
        <dbReference type="HAMAP-Rule" id="MF_00687"/>
    </source>
</evidence>
<dbReference type="RefSeq" id="WP_143158301.1">
    <property type="nucleotide sequence ID" value="NZ_FQYR01000002.1"/>
</dbReference>
<dbReference type="InParanoid" id="A0A1M6E4U1"/>
<dbReference type="PIRSF" id="PIRSF006625">
    <property type="entry name" value="KduI"/>
    <property type="match status" value="1"/>
</dbReference>
<dbReference type="CDD" id="cd20491">
    <property type="entry name" value="cupin_KduI_C"/>
    <property type="match status" value="1"/>
</dbReference>
<dbReference type="Gene3D" id="2.60.120.10">
    <property type="entry name" value="Jelly Rolls"/>
    <property type="match status" value="1"/>
</dbReference>
<dbReference type="InterPro" id="IPR021120">
    <property type="entry name" value="KduI/IolB_isomerase"/>
</dbReference>
<keyword evidence="5 6" id="KW-0413">Isomerase</keyword>
<comment type="pathway">
    <text evidence="6">Glycan metabolism; pectin degradation; 2-dehydro-3-deoxy-D-gluconate from pectin: step 4/5.</text>
</comment>
<sequence length="276" mass="30899">MNNHRTSSIETYPNFCTEDLRDSYVLDYLFTAGELQLTYTDLDRAIVGSAVPTDSALPLPAGDQLRADFFCQRRELGVINLGAAGTITVDGTSYPMANRECLYIGRGSQEVSFSSDDASSPAQFYLLSYPAHADYPTTHAKIEDANKLELGSQADANERHLFQYIHENGIRSCQLVMGFTVLKNGSVWNTMPPHTHDRRSEVYCYFDIAEGHQVAHFMGEPQETRVLWMQEKHVALSPSWSIHCGAGTNSYAFVWGMGGENQRFDDMDGFPITDLR</sequence>
<organism evidence="7 8">
    <name type="scientific">Rubritalea squalenifaciens DSM 18772</name>
    <dbReference type="NCBI Taxonomy" id="1123071"/>
    <lineage>
        <taxon>Bacteria</taxon>
        <taxon>Pseudomonadati</taxon>
        <taxon>Verrucomicrobiota</taxon>
        <taxon>Verrucomicrobiia</taxon>
        <taxon>Verrucomicrobiales</taxon>
        <taxon>Rubritaleaceae</taxon>
        <taxon>Rubritalea</taxon>
    </lineage>
</organism>
<evidence type="ECO:0000256" key="4">
    <source>
        <dbReference type="ARBA" id="ARBA00022833"/>
    </source>
</evidence>
<feature type="binding site" evidence="6">
    <location>
        <position position="196"/>
    </location>
    <ligand>
        <name>Zn(2+)</name>
        <dbReference type="ChEBI" id="CHEBI:29105"/>
    </ligand>
</feature>
<protein>
    <recommendedName>
        <fullName evidence="6">4-deoxy-L-threo-5-hexosulose-uronate ketol-isomerase</fullName>
        <ecNumber evidence="6">5.3.1.17</ecNumber>
    </recommendedName>
    <alternativeName>
        <fullName evidence="6">5-keto-4-deoxyuronate isomerase</fullName>
    </alternativeName>
    <alternativeName>
        <fullName evidence="6">DKI isomerase</fullName>
    </alternativeName>
</protein>
<evidence type="ECO:0000256" key="3">
    <source>
        <dbReference type="ARBA" id="ARBA00022723"/>
    </source>
</evidence>
<dbReference type="FunCoup" id="A0A1M6E4U1">
    <property type="interactions" value="16"/>
</dbReference>
<dbReference type="GO" id="GO:0045490">
    <property type="term" value="P:pectin catabolic process"/>
    <property type="evidence" value="ECO:0007669"/>
    <property type="project" value="UniProtKB-UniRule"/>
</dbReference>
<feature type="binding site" evidence="6">
    <location>
        <position position="194"/>
    </location>
    <ligand>
        <name>Zn(2+)</name>
        <dbReference type="ChEBI" id="CHEBI:29105"/>
    </ligand>
</feature>
<keyword evidence="4 6" id="KW-0862">Zinc</keyword>
<dbReference type="EMBL" id="FQYR01000002">
    <property type="protein sequence ID" value="SHI80461.1"/>
    <property type="molecule type" value="Genomic_DNA"/>
</dbReference>
<evidence type="ECO:0000313" key="8">
    <source>
        <dbReference type="Proteomes" id="UP000184510"/>
    </source>
</evidence>